<keyword evidence="1" id="KW-0472">Membrane</keyword>
<protein>
    <submittedName>
        <fullName evidence="2">Uncharacterized protein</fullName>
    </submittedName>
</protein>
<dbReference type="EMBL" id="AUZZ01009744">
    <property type="protein sequence ID" value="EQD32649.1"/>
    <property type="molecule type" value="Genomic_DNA"/>
</dbReference>
<proteinExistence type="predicted"/>
<evidence type="ECO:0000256" key="1">
    <source>
        <dbReference type="SAM" id="Phobius"/>
    </source>
</evidence>
<sequence length="54" mass="6046">MLPSMGIAVVTILTTFISIFTVNITILEAALVGIIFLQLIFLQMIKRSRPMFSM</sequence>
<organism evidence="2">
    <name type="scientific">mine drainage metagenome</name>
    <dbReference type="NCBI Taxonomy" id="410659"/>
    <lineage>
        <taxon>unclassified sequences</taxon>
        <taxon>metagenomes</taxon>
        <taxon>ecological metagenomes</taxon>
    </lineage>
</organism>
<dbReference type="AlphaFoldDB" id="T0ZVG6"/>
<feature type="transmembrane region" description="Helical" evidence="1">
    <location>
        <begin position="12"/>
        <end position="42"/>
    </location>
</feature>
<reference evidence="2" key="2">
    <citation type="journal article" date="2014" name="ISME J.">
        <title>Microbial stratification in low pH oxic and suboxic macroscopic growths along an acid mine drainage.</title>
        <authorList>
            <person name="Mendez-Garcia C."/>
            <person name="Mesa V."/>
            <person name="Sprenger R.R."/>
            <person name="Richter M."/>
            <person name="Diez M.S."/>
            <person name="Solano J."/>
            <person name="Bargiela R."/>
            <person name="Golyshina O.V."/>
            <person name="Manteca A."/>
            <person name="Ramos J.L."/>
            <person name="Gallego J.R."/>
            <person name="Llorente I."/>
            <person name="Martins Dos Santos V.A."/>
            <person name="Jensen O.N."/>
            <person name="Pelaez A.I."/>
            <person name="Sanchez J."/>
            <person name="Ferrer M."/>
        </authorList>
    </citation>
    <scope>NUCLEOTIDE SEQUENCE</scope>
</reference>
<name>T0ZVG6_9ZZZZ</name>
<accession>T0ZVG6</accession>
<comment type="caution">
    <text evidence="2">The sequence shown here is derived from an EMBL/GenBank/DDBJ whole genome shotgun (WGS) entry which is preliminary data.</text>
</comment>
<gene>
    <name evidence="2" type="ORF">B2A_13452</name>
</gene>
<keyword evidence="1" id="KW-1133">Transmembrane helix</keyword>
<keyword evidence="1" id="KW-0812">Transmembrane</keyword>
<reference evidence="2" key="1">
    <citation type="submission" date="2013-08" db="EMBL/GenBank/DDBJ databases">
        <authorList>
            <person name="Mendez C."/>
            <person name="Richter M."/>
            <person name="Ferrer M."/>
            <person name="Sanchez J."/>
        </authorList>
    </citation>
    <scope>NUCLEOTIDE SEQUENCE</scope>
</reference>
<evidence type="ECO:0000313" key="2">
    <source>
        <dbReference type="EMBL" id="EQD32649.1"/>
    </source>
</evidence>